<name>A0A0C2YW47_HEBCY</name>
<dbReference type="HOGENOM" id="CLU_1065813_0_0_1"/>
<dbReference type="EMBL" id="KN831772">
    <property type="protein sequence ID" value="KIM45197.1"/>
    <property type="molecule type" value="Genomic_DNA"/>
</dbReference>
<evidence type="ECO:0000313" key="1">
    <source>
        <dbReference type="EMBL" id="KIM45197.1"/>
    </source>
</evidence>
<dbReference type="AlphaFoldDB" id="A0A0C2YW47"/>
<evidence type="ECO:0000313" key="2">
    <source>
        <dbReference type="Proteomes" id="UP000053424"/>
    </source>
</evidence>
<keyword evidence="2" id="KW-1185">Reference proteome</keyword>
<organism evidence="1 2">
    <name type="scientific">Hebeloma cylindrosporum</name>
    <dbReference type="NCBI Taxonomy" id="76867"/>
    <lineage>
        <taxon>Eukaryota</taxon>
        <taxon>Fungi</taxon>
        <taxon>Dikarya</taxon>
        <taxon>Basidiomycota</taxon>
        <taxon>Agaricomycotina</taxon>
        <taxon>Agaricomycetes</taxon>
        <taxon>Agaricomycetidae</taxon>
        <taxon>Agaricales</taxon>
        <taxon>Agaricineae</taxon>
        <taxon>Hymenogastraceae</taxon>
        <taxon>Hebeloma</taxon>
    </lineage>
</organism>
<protein>
    <submittedName>
        <fullName evidence="1">Uncharacterized protein</fullName>
    </submittedName>
</protein>
<dbReference type="Proteomes" id="UP000053424">
    <property type="component" value="Unassembled WGS sequence"/>
</dbReference>
<dbReference type="OrthoDB" id="3244206at2759"/>
<accession>A0A0C2YW47</accession>
<reference evidence="2" key="2">
    <citation type="submission" date="2015-01" db="EMBL/GenBank/DDBJ databases">
        <title>Evolutionary Origins and Diversification of the Mycorrhizal Mutualists.</title>
        <authorList>
            <consortium name="DOE Joint Genome Institute"/>
            <consortium name="Mycorrhizal Genomics Consortium"/>
            <person name="Kohler A."/>
            <person name="Kuo A."/>
            <person name="Nagy L.G."/>
            <person name="Floudas D."/>
            <person name="Copeland A."/>
            <person name="Barry K.W."/>
            <person name="Cichocki N."/>
            <person name="Veneault-Fourrey C."/>
            <person name="LaButti K."/>
            <person name="Lindquist E.A."/>
            <person name="Lipzen A."/>
            <person name="Lundell T."/>
            <person name="Morin E."/>
            <person name="Murat C."/>
            <person name="Riley R."/>
            <person name="Ohm R."/>
            <person name="Sun H."/>
            <person name="Tunlid A."/>
            <person name="Henrissat B."/>
            <person name="Grigoriev I.V."/>
            <person name="Hibbett D.S."/>
            <person name="Martin F."/>
        </authorList>
    </citation>
    <scope>NUCLEOTIDE SEQUENCE [LARGE SCALE GENOMIC DNA]</scope>
    <source>
        <strain evidence="2">h7</strain>
    </source>
</reference>
<proteinExistence type="predicted"/>
<gene>
    <name evidence="1" type="ORF">M413DRAFT_441878</name>
</gene>
<sequence length="261" mass="30067">MDPLARLSAELQAHEFSSDSEGNHAKKILGILDNALLHHEGQLRDRIPPLDLVIYTLKTILYLPSPQFLSELLHLVSIVEYYRTEVTQKASKALVFNTYYKENPDQPYQLLDEKTEEYYTHLTNTQDSLRKIFMEIVVECCVKDLKRLWIANSNTDFWVRWNEYFSIFTKAEGTKLSHSFHHDLSSEEISGLYEASCVMAGFMESTMCWAGNEGGRGQSIQATFDTSAFRDRFAQPELSERITNLVDYYISYVNEAVGMSE</sequence>
<reference evidence="1 2" key="1">
    <citation type="submission" date="2014-04" db="EMBL/GenBank/DDBJ databases">
        <authorList>
            <consortium name="DOE Joint Genome Institute"/>
            <person name="Kuo A."/>
            <person name="Gay G."/>
            <person name="Dore J."/>
            <person name="Kohler A."/>
            <person name="Nagy L.G."/>
            <person name="Floudas D."/>
            <person name="Copeland A."/>
            <person name="Barry K.W."/>
            <person name="Cichocki N."/>
            <person name="Veneault-Fourrey C."/>
            <person name="LaButti K."/>
            <person name="Lindquist E.A."/>
            <person name="Lipzen A."/>
            <person name="Lundell T."/>
            <person name="Morin E."/>
            <person name="Murat C."/>
            <person name="Sun H."/>
            <person name="Tunlid A."/>
            <person name="Henrissat B."/>
            <person name="Grigoriev I.V."/>
            <person name="Hibbett D.S."/>
            <person name="Martin F."/>
            <person name="Nordberg H.P."/>
            <person name="Cantor M.N."/>
            <person name="Hua S.X."/>
        </authorList>
    </citation>
    <scope>NUCLEOTIDE SEQUENCE [LARGE SCALE GENOMIC DNA]</scope>
    <source>
        <strain evidence="2">h7</strain>
    </source>
</reference>